<evidence type="ECO:0000313" key="2">
    <source>
        <dbReference type="Proteomes" id="UP000240258"/>
    </source>
</evidence>
<evidence type="ECO:0008006" key="3">
    <source>
        <dbReference type="Google" id="ProtNLM"/>
    </source>
</evidence>
<evidence type="ECO:0000313" key="1">
    <source>
        <dbReference type="EMBL" id="AVQ18591.1"/>
    </source>
</evidence>
<dbReference type="RefSeq" id="WP_005883915.1">
    <property type="nucleotide sequence ID" value="NZ_CP028102.1"/>
</dbReference>
<dbReference type="Proteomes" id="UP000240258">
    <property type="component" value="Chromosome"/>
</dbReference>
<dbReference type="GeneID" id="62762996"/>
<organism evidence="1 2">
    <name type="scientific">Fusobacterium mortiferum ATCC 9817</name>
    <dbReference type="NCBI Taxonomy" id="469616"/>
    <lineage>
        <taxon>Bacteria</taxon>
        <taxon>Fusobacteriati</taxon>
        <taxon>Fusobacteriota</taxon>
        <taxon>Fusobacteriia</taxon>
        <taxon>Fusobacteriales</taxon>
        <taxon>Fusobacteriaceae</taxon>
        <taxon>Fusobacterium</taxon>
    </lineage>
</organism>
<keyword evidence="2" id="KW-1185">Reference proteome</keyword>
<protein>
    <recommendedName>
        <fullName evidence="3">MORN repeat protein</fullName>
    </recommendedName>
</protein>
<name>A0ABM6TX70_FUSMR</name>
<reference evidence="2" key="1">
    <citation type="journal article" date="2018" name="MSphere">
        <title>Fusobacterium Genomics Using MinION and Illumina Sequencing Enables Genome Completion and Correction.</title>
        <authorList>
            <person name="Todd S.M."/>
            <person name="Settlage R.E."/>
            <person name="Lahmers K.K."/>
            <person name="Slade D.J."/>
        </authorList>
    </citation>
    <scope>NUCLEOTIDE SEQUENCE [LARGE SCALE GENOMIC DNA]</scope>
    <source>
        <strain evidence="2">ATCC 9817</strain>
    </source>
</reference>
<gene>
    <name evidence="1" type="ORF">C4N19_05640</name>
</gene>
<proteinExistence type="predicted"/>
<sequence length="162" mass="19456">MENKENISIRIEKKFYDNGKIERKIVYSNNVKEVTYYYSTGELFFRKLVDNINEEEYIEYFSKKGDTITKLKNNYNSNYKIIFDINSGKYLKLIEKKLYYNRKIFFGRVRYYSGVFLIEESYNSEGELDGISKISHYEEGIISEINWKSGMIVLRNKDDKKI</sequence>
<dbReference type="EMBL" id="CP028102">
    <property type="protein sequence ID" value="AVQ18591.1"/>
    <property type="molecule type" value="Genomic_DNA"/>
</dbReference>
<accession>A0ABM6TX70</accession>